<evidence type="ECO:0000256" key="3">
    <source>
        <dbReference type="ARBA" id="ARBA00022448"/>
    </source>
</evidence>
<dbReference type="InterPro" id="IPR006043">
    <property type="entry name" value="NCS2"/>
</dbReference>
<evidence type="ECO:0000313" key="8">
    <source>
        <dbReference type="EMBL" id="CDF90197.1"/>
    </source>
</evidence>
<feature type="transmembrane region" description="Helical" evidence="7">
    <location>
        <begin position="112"/>
        <end position="130"/>
    </location>
</feature>
<evidence type="ECO:0000256" key="1">
    <source>
        <dbReference type="ARBA" id="ARBA00004141"/>
    </source>
</evidence>
<evidence type="ECO:0000313" key="9">
    <source>
        <dbReference type="Proteomes" id="UP000019375"/>
    </source>
</evidence>
<keyword evidence="9" id="KW-1185">Reference proteome</keyword>
<dbReference type="AlphaFoldDB" id="A0A8J2T799"/>
<dbReference type="PANTHER" id="PTHR42810:SF2">
    <property type="entry name" value="PURINE PERMEASE C1399.01C-RELATED"/>
    <property type="match status" value="1"/>
</dbReference>
<feature type="transmembrane region" description="Helical" evidence="7">
    <location>
        <begin position="295"/>
        <end position="314"/>
    </location>
</feature>
<feature type="transmembrane region" description="Helical" evidence="7">
    <location>
        <begin position="421"/>
        <end position="443"/>
    </location>
</feature>
<evidence type="ECO:0000256" key="2">
    <source>
        <dbReference type="ARBA" id="ARBA00008821"/>
    </source>
</evidence>
<feature type="transmembrane region" description="Helical" evidence="7">
    <location>
        <begin position="449"/>
        <end position="468"/>
    </location>
</feature>
<dbReference type="EMBL" id="HG316459">
    <property type="protein sequence ID" value="CDF90197.1"/>
    <property type="molecule type" value="Genomic_DNA"/>
</dbReference>
<feature type="transmembrane region" description="Helical" evidence="7">
    <location>
        <begin position="264"/>
        <end position="283"/>
    </location>
</feature>
<keyword evidence="4 7" id="KW-0812">Transmembrane</keyword>
<evidence type="ECO:0000256" key="7">
    <source>
        <dbReference type="SAM" id="Phobius"/>
    </source>
</evidence>
<keyword evidence="6 7" id="KW-0472">Membrane</keyword>
<proteinExistence type="inferred from homology"/>
<keyword evidence="5 7" id="KW-1133">Transmembrane helix</keyword>
<dbReference type="Pfam" id="PF00860">
    <property type="entry name" value="Xan_ur_permease"/>
    <property type="match status" value="1"/>
</dbReference>
<gene>
    <name evidence="8" type="ORF">BN860_02938g</name>
</gene>
<dbReference type="Proteomes" id="UP000019375">
    <property type="component" value="Unassembled WGS sequence"/>
</dbReference>
<feature type="transmembrane region" description="Helical" evidence="7">
    <location>
        <begin position="519"/>
        <end position="541"/>
    </location>
</feature>
<dbReference type="PANTHER" id="PTHR42810">
    <property type="entry name" value="PURINE PERMEASE C1399.01C-RELATED"/>
    <property type="match status" value="1"/>
</dbReference>
<dbReference type="InterPro" id="IPR006042">
    <property type="entry name" value="Xan_ur_permease"/>
</dbReference>
<feature type="transmembrane region" description="Helical" evidence="7">
    <location>
        <begin position="142"/>
        <end position="162"/>
    </location>
</feature>
<organism evidence="8 9">
    <name type="scientific">Zygosaccharomyces bailii (strain CLIB 213 / ATCC 58445 / CBS 680 / BCRC 21525 / NBRC 1098 / NCYC 1416 / NRRL Y-2227)</name>
    <dbReference type="NCBI Taxonomy" id="1333698"/>
    <lineage>
        <taxon>Eukaryota</taxon>
        <taxon>Fungi</taxon>
        <taxon>Dikarya</taxon>
        <taxon>Ascomycota</taxon>
        <taxon>Saccharomycotina</taxon>
        <taxon>Saccharomycetes</taxon>
        <taxon>Saccharomycetales</taxon>
        <taxon>Saccharomycetaceae</taxon>
        <taxon>Zygosaccharomyces</taxon>
    </lineage>
</organism>
<name>A0A8J2T799_ZYGB2</name>
<evidence type="ECO:0000256" key="5">
    <source>
        <dbReference type="ARBA" id="ARBA00022989"/>
    </source>
</evidence>
<sequence>MDSVLEQPTNSPSQKIKGYFSWLRFKFTTRDGLLGDYDYKYLFTPSYPFHDFICRLRGVEVVVRDQPFFGLNEEVPVLLGMILGFQHALAMLAGVITPPMMIASAANLDSVLTNYLVSASLITSGILSAVQITRFHIPKTNYYIGSGVLSIVGTSFAVLGIVDKSVPLMYSTGYCPGGANSKEACPDGYGALLGTAACCALLEMLLSFTPPHILQKIFPKQVTGPVVLTIAVPLIQSGFEDWVGGSGCVGAICPSEGAPQAAPWGSAKFIGLGFLVYTTIILCEKYGPPILKSCAVIVGLLVGCIVAAACGYFQHDMIDVAPAATFLWKHTFRLRVYGPAVLPFLVMFIVLAQECIGDITATSDVSRLEVEGEAYESRIQGAVLSDGIGGILSSLFTVTPMSTFAQNNGVISLTKCASRQAGYWTCFYMLIMGIFAKFGAAIVQIPKPVLGGMTTFLFTTVAVAGIKIISEIPFTRRDRFVLTGALLPGFGSILVSDWFDYVFTYKGNNHALEGFFNAIILIMETSFTVCGLTAIILNLLIPQELDEELLDDIEVQQENLSVLEGRKSPLIGPVMSGKEIEAFELSSEQRTSDP</sequence>
<evidence type="ECO:0000256" key="4">
    <source>
        <dbReference type="ARBA" id="ARBA00022692"/>
    </source>
</evidence>
<dbReference type="NCBIfam" id="TIGR00801">
    <property type="entry name" value="ncs2"/>
    <property type="match status" value="1"/>
</dbReference>
<feature type="transmembrane region" description="Helical" evidence="7">
    <location>
        <begin position="480"/>
        <end position="499"/>
    </location>
</feature>
<comment type="subcellular location">
    <subcellularLocation>
        <location evidence="1">Membrane</location>
        <topology evidence="1">Multi-pass membrane protein</topology>
    </subcellularLocation>
</comment>
<evidence type="ECO:0000256" key="6">
    <source>
        <dbReference type="ARBA" id="ARBA00023136"/>
    </source>
</evidence>
<comment type="similarity">
    <text evidence="2">Belongs to the nucleobase:cation symporter-2 (NCS2) (TC 2.A.40) family.</text>
</comment>
<feature type="transmembrane region" description="Helical" evidence="7">
    <location>
        <begin position="334"/>
        <end position="352"/>
    </location>
</feature>
<accession>A0A8J2T799</accession>
<reference evidence="9" key="1">
    <citation type="journal article" date="2013" name="Genome Announc.">
        <title>Genome sequence of the food spoilage yeast Zygosaccharomyces bailii CLIB 213(T).</title>
        <authorList>
            <person name="Galeote V."/>
            <person name="Bigey F."/>
            <person name="Devillers H."/>
            <person name="Neuveglise C."/>
            <person name="Dequin S."/>
        </authorList>
    </citation>
    <scope>NUCLEOTIDE SEQUENCE [LARGE SCALE GENOMIC DNA]</scope>
    <source>
        <strain evidence="9">CLIB 213 / ATCC 58445 / CBS 680 / CCRC 21525 / NBRC 1098 / NCYC 1416 / NRRL Y-2227</strain>
    </source>
</reference>
<dbReference type="GO" id="GO:0000324">
    <property type="term" value="C:fungal-type vacuole"/>
    <property type="evidence" value="ECO:0007669"/>
    <property type="project" value="TreeGrafter"/>
</dbReference>
<dbReference type="GO" id="GO:0042907">
    <property type="term" value="F:xanthine transmembrane transporter activity"/>
    <property type="evidence" value="ECO:0007669"/>
    <property type="project" value="TreeGrafter"/>
</dbReference>
<protein>
    <submittedName>
        <fullName evidence="8">ZYBA0S06-02938g1_1</fullName>
    </submittedName>
</protein>
<dbReference type="OrthoDB" id="1641903at2759"/>
<dbReference type="GO" id="GO:0005886">
    <property type="term" value="C:plasma membrane"/>
    <property type="evidence" value="ECO:0007669"/>
    <property type="project" value="TreeGrafter"/>
</dbReference>
<keyword evidence="3" id="KW-0813">Transport</keyword>